<reference evidence="2" key="1">
    <citation type="journal article" date="2019" name="Int. J. Syst. Evol. Microbiol.">
        <title>The Global Catalogue of Microorganisms (GCM) 10K type strain sequencing project: providing services to taxonomists for standard genome sequencing and annotation.</title>
        <authorList>
            <consortium name="The Broad Institute Genomics Platform"/>
            <consortium name="The Broad Institute Genome Sequencing Center for Infectious Disease"/>
            <person name="Wu L."/>
            <person name="Ma J."/>
        </authorList>
    </citation>
    <scope>NUCLEOTIDE SEQUENCE [LARGE SCALE GENOMIC DNA]</scope>
    <source>
        <strain evidence="2">CCUG 61889</strain>
    </source>
</reference>
<gene>
    <name evidence="1" type="ORF">ACFOU2_22570</name>
</gene>
<proteinExistence type="predicted"/>
<dbReference type="RefSeq" id="WP_377918482.1">
    <property type="nucleotide sequence ID" value="NZ_JBHRZT010000072.1"/>
</dbReference>
<keyword evidence="2" id="KW-1185">Reference proteome</keyword>
<evidence type="ECO:0000313" key="1">
    <source>
        <dbReference type="EMBL" id="MFC3886114.1"/>
    </source>
</evidence>
<dbReference type="Proteomes" id="UP001595752">
    <property type="component" value="Unassembled WGS sequence"/>
</dbReference>
<accession>A0ABV8B9V6</accession>
<name>A0ABV8B9V6_9BACI</name>
<comment type="caution">
    <text evidence="1">The sequence shown here is derived from an EMBL/GenBank/DDBJ whole genome shotgun (WGS) entry which is preliminary data.</text>
</comment>
<organism evidence="1 2">
    <name type="scientific">Bacillus songklensis</name>
    <dbReference type="NCBI Taxonomy" id="1069116"/>
    <lineage>
        <taxon>Bacteria</taxon>
        <taxon>Bacillati</taxon>
        <taxon>Bacillota</taxon>
        <taxon>Bacilli</taxon>
        <taxon>Bacillales</taxon>
        <taxon>Bacillaceae</taxon>
        <taxon>Bacillus</taxon>
    </lineage>
</organism>
<sequence>MENLKEMIEKITKNIIEEWKSHKEPKKKVLFIFCDSTAHESFMDQLIALKNQHIEHDLLFLDGETSAWLGIKKIDSTGSGRVIAVDETAPAPIELPKEYDAIVIPEVDVDNAARIALGLKGSIKAEIVFSALMLNKPVIMGKDVPGIKRADRRTLNTLELPETYKKLFLHYKNDLENMGILFTEQLKLHESVIAILKPDEKKEQTNKQESLFNGKLLTADWVHKHVAPNSSITISTGTIITPMAKDAIYEKGVHLLRK</sequence>
<evidence type="ECO:0000313" key="2">
    <source>
        <dbReference type="Proteomes" id="UP001595752"/>
    </source>
</evidence>
<dbReference type="EMBL" id="JBHRZT010000072">
    <property type="protein sequence ID" value="MFC3886114.1"/>
    <property type="molecule type" value="Genomic_DNA"/>
</dbReference>
<evidence type="ECO:0008006" key="3">
    <source>
        <dbReference type="Google" id="ProtNLM"/>
    </source>
</evidence>
<protein>
    <recommendedName>
        <fullName evidence="3">Flavoprotein domain-containing protein</fullName>
    </recommendedName>
</protein>